<gene>
    <name evidence="1" type="ORF">skT53_13050</name>
</gene>
<dbReference type="RefSeq" id="WP_200760330.1">
    <property type="nucleotide sequence ID" value="NZ_AP023366.1"/>
</dbReference>
<organism evidence="1 2">
    <name type="scientific">Effusibacillus dendaii</name>
    <dbReference type="NCBI Taxonomy" id="2743772"/>
    <lineage>
        <taxon>Bacteria</taxon>
        <taxon>Bacillati</taxon>
        <taxon>Bacillota</taxon>
        <taxon>Bacilli</taxon>
        <taxon>Bacillales</taxon>
        <taxon>Alicyclobacillaceae</taxon>
        <taxon>Effusibacillus</taxon>
    </lineage>
</organism>
<name>A0A7I8DCR7_9BACL</name>
<sequence>MTRYIKIKRQQLDDMRKELETTHSVEERVTKAIDYLRSERLSDWKRIYLDLLARAMWMPKMASETKALQEELLEVILTAHNVWGVQKKELARLVLASLDGLAMQYLQGVPEGEIALAYNLLEKTILRMVQTEKES</sequence>
<dbReference type="Proteomes" id="UP000593802">
    <property type="component" value="Chromosome"/>
</dbReference>
<reference evidence="1 2" key="1">
    <citation type="submission" date="2020-08" db="EMBL/GenBank/DDBJ databases">
        <title>Complete Genome Sequence of Effusibacillus dendaii Strain skT53, Isolated from Farmland soil.</title>
        <authorList>
            <person name="Konishi T."/>
            <person name="Kawasaki H."/>
        </authorList>
    </citation>
    <scope>NUCLEOTIDE SEQUENCE [LARGE SCALE GENOMIC DNA]</scope>
    <source>
        <strain evidence="2">skT53</strain>
    </source>
</reference>
<accession>A0A7I8DCR7</accession>
<dbReference type="EMBL" id="AP023366">
    <property type="protein sequence ID" value="BCJ86320.1"/>
    <property type="molecule type" value="Genomic_DNA"/>
</dbReference>
<dbReference type="Gene3D" id="1.10.357.10">
    <property type="entry name" value="Tetracycline Repressor, domain 2"/>
    <property type="match status" value="1"/>
</dbReference>
<dbReference type="AlphaFoldDB" id="A0A7I8DCR7"/>
<proteinExistence type="predicted"/>
<protein>
    <submittedName>
        <fullName evidence="1">Uncharacterized protein</fullName>
    </submittedName>
</protein>
<keyword evidence="2" id="KW-1185">Reference proteome</keyword>
<evidence type="ECO:0000313" key="1">
    <source>
        <dbReference type="EMBL" id="BCJ86320.1"/>
    </source>
</evidence>
<dbReference type="KEGG" id="eff:skT53_13050"/>
<evidence type="ECO:0000313" key="2">
    <source>
        <dbReference type="Proteomes" id="UP000593802"/>
    </source>
</evidence>